<dbReference type="Proteomes" id="UP000030752">
    <property type="component" value="Unassembled WGS sequence"/>
</dbReference>
<evidence type="ECO:0000313" key="3">
    <source>
        <dbReference type="Proteomes" id="UP000030752"/>
    </source>
</evidence>
<dbReference type="VEuPathDB" id="FungiDB:HMPREF1541_04999"/>
<dbReference type="RefSeq" id="XP_008717562.1">
    <property type="nucleotide sequence ID" value="XM_008719340.1"/>
</dbReference>
<dbReference type="Gene3D" id="1.20.58.320">
    <property type="entry name" value="TPR-like"/>
    <property type="match status" value="1"/>
</dbReference>
<feature type="compositionally biased region" description="Basic and acidic residues" evidence="1">
    <location>
        <begin position="175"/>
        <end position="191"/>
    </location>
</feature>
<protein>
    <recommendedName>
        <fullName evidence="4">DUF924 domain-containing protein</fullName>
    </recommendedName>
</protein>
<dbReference type="SUPFAM" id="SSF48452">
    <property type="entry name" value="TPR-like"/>
    <property type="match status" value="1"/>
</dbReference>
<proteinExistence type="predicted"/>
<evidence type="ECO:0000256" key="1">
    <source>
        <dbReference type="SAM" id="MobiDB-lite"/>
    </source>
</evidence>
<dbReference type="InParanoid" id="W2RYG0"/>
<dbReference type="AlphaFoldDB" id="W2RYG0"/>
<feature type="region of interest" description="Disordered" evidence="1">
    <location>
        <begin position="175"/>
        <end position="201"/>
    </location>
</feature>
<organism evidence="2 3">
    <name type="scientific">Cyphellophora europaea (strain CBS 101466)</name>
    <name type="common">Phialophora europaea</name>
    <dbReference type="NCBI Taxonomy" id="1220924"/>
    <lineage>
        <taxon>Eukaryota</taxon>
        <taxon>Fungi</taxon>
        <taxon>Dikarya</taxon>
        <taxon>Ascomycota</taxon>
        <taxon>Pezizomycotina</taxon>
        <taxon>Eurotiomycetes</taxon>
        <taxon>Chaetothyriomycetidae</taxon>
        <taxon>Chaetothyriales</taxon>
        <taxon>Cyphellophoraceae</taxon>
        <taxon>Cyphellophora</taxon>
    </lineage>
</organism>
<dbReference type="eggNOG" id="ENOG502S80R">
    <property type="taxonomic scope" value="Eukaryota"/>
</dbReference>
<dbReference type="GeneID" id="19972338"/>
<evidence type="ECO:0008006" key="4">
    <source>
        <dbReference type="Google" id="ProtNLM"/>
    </source>
</evidence>
<dbReference type="HOGENOM" id="CLU_065010_2_0_1"/>
<dbReference type="InterPro" id="IPR011990">
    <property type="entry name" value="TPR-like_helical_dom_sf"/>
</dbReference>
<dbReference type="OrthoDB" id="414698at2759"/>
<dbReference type="EMBL" id="KB822720">
    <property type="protein sequence ID" value="ETN40719.1"/>
    <property type="molecule type" value="Genomic_DNA"/>
</dbReference>
<sequence length="201" mass="22612">MENPDIARIHDFWYSRPPVEWFMPPEGFDSACATQFGGLVQDARDGNLDQWTSDRNGSLAIIILLDQFSRNIHRDTPNAFSADPKALDIAIRAIAKGWDGEVPMAQAVTFYLPLMHNESLLAQIACLAFLEKRRMQSEPGSEDWKFLSGSIKASKSHLEAIERFGRFPTRNKILGRESTPEELEFVEKQSRVTEAPEASGS</sequence>
<reference evidence="2 3" key="1">
    <citation type="submission" date="2013-03" db="EMBL/GenBank/DDBJ databases">
        <title>The Genome Sequence of Phialophora europaea CBS 101466.</title>
        <authorList>
            <consortium name="The Broad Institute Genomics Platform"/>
            <person name="Cuomo C."/>
            <person name="de Hoog S."/>
            <person name="Gorbushina A."/>
            <person name="Walker B."/>
            <person name="Young S.K."/>
            <person name="Zeng Q."/>
            <person name="Gargeya S."/>
            <person name="Fitzgerald M."/>
            <person name="Haas B."/>
            <person name="Abouelleil A."/>
            <person name="Allen A.W."/>
            <person name="Alvarado L."/>
            <person name="Arachchi H.M."/>
            <person name="Berlin A.M."/>
            <person name="Chapman S.B."/>
            <person name="Gainer-Dewar J."/>
            <person name="Goldberg J."/>
            <person name="Griggs A."/>
            <person name="Gujja S."/>
            <person name="Hansen M."/>
            <person name="Howarth C."/>
            <person name="Imamovic A."/>
            <person name="Ireland A."/>
            <person name="Larimer J."/>
            <person name="McCowan C."/>
            <person name="Murphy C."/>
            <person name="Pearson M."/>
            <person name="Poon T.W."/>
            <person name="Priest M."/>
            <person name="Roberts A."/>
            <person name="Saif S."/>
            <person name="Shea T."/>
            <person name="Sisk P."/>
            <person name="Sykes S."/>
            <person name="Wortman J."/>
            <person name="Nusbaum C."/>
            <person name="Birren B."/>
        </authorList>
    </citation>
    <scope>NUCLEOTIDE SEQUENCE [LARGE SCALE GENOMIC DNA]</scope>
    <source>
        <strain evidence="2 3">CBS 101466</strain>
    </source>
</reference>
<accession>W2RYG0</accession>
<evidence type="ECO:0000313" key="2">
    <source>
        <dbReference type="EMBL" id="ETN40719.1"/>
    </source>
</evidence>
<keyword evidence="3" id="KW-1185">Reference proteome</keyword>
<dbReference type="InterPro" id="IPR010323">
    <property type="entry name" value="DUF924"/>
</dbReference>
<name>W2RYG0_CYPE1</name>
<dbReference type="STRING" id="1220924.W2RYG0"/>
<gene>
    <name evidence="2" type="ORF">HMPREF1541_04999</name>
</gene>
<dbReference type="Pfam" id="PF06041">
    <property type="entry name" value="DUF924"/>
    <property type="match status" value="1"/>
</dbReference>
<dbReference type="Gene3D" id="1.25.40.10">
    <property type="entry name" value="Tetratricopeptide repeat domain"/>
    <property type="match status" value="1"/>
</dbReference>